<dbReference type="CDD" id="cd14733">
    <property type="entry name" value="BACK"/>
    <property type="match status" value="1"/>
</dbReference>
<evidence type="ECO:0000313" key="3">
    <source>
        <dbReference type="Proteomes" id="UP000266861"/>
    </source>
</evidence>
<dbReference type="OrthoDB" id="45365at2759"/>
<evidence type="ECO:0000259" key="1">
    <source>
        <dbReference type="PROSITE" id="PS50097"/>
    </source>
</evidence>
<protein>
    <recommendedName>
        <fullName evidence="1">BTB domain-containing protein</fullName>
    </recommendedName>
</protein>
<gene>
    <name evidence="2" type="ORF">Glove_164g3</name>
</gene>
<dbReference type="Pfam" id="PF00651">
    <property type="entry name" value="BTB"/>
    <property type="match status" value="1"/>
</dbReference>
<feature type="domain" description="BTB" evidence="1">
    <location>
        <begin position="1"/>
        <end position="76"/>
    </location>
</feature>
<dbReference type="Gene3D" id="3.30.710.10">
    <property type="entry name" value="Potassium Channel Kv1.1, Chain A"/>
    <property type="match status" value="1"/>
</dbReference>
<dbReference type="InterPro" id="IPR011333">
    <property type="entry name" value="SKP1/BTB/POZ_sf"/>
</dbReference>
<reference evidence="2 3" key="1">
    <citation type="submission" date="2018-08" db="EMBL/GenBank/DDBJ databases">
        <title>Genome and evolution of the arbuscular mycorrhizal fungus Diversispora epigaea (formerly Glomus versiforme) and its bacterial endosymbionts.</title>
        <authorList>
            <person name="Sun X."/>
            <person name="Fei Z."/>
            <person name="Harrison M."/>
        </authorList>
    </citation>
    <scope>NUCLEOTIDE SEQUENCE [LARGE SCALE GENOMIC DNA]</scope>
    <source>
        <strain evidence="2 3">IT104</strain>
    </source>
</reference>
<organism evidence="2 3">
    <name type="scientific">Diversispora epigaea</name>
    <dbReference type="NCBI Taxonomy" id="1348612"/>
    <lineage>
        <taxon>Eukaryota</taxon>
        <taxon>Fungi</taxon>
        <taxon>Fungi incertae sedis</taxon>
        <taxon>Mucoromycota</taxon>
        <taxon>Glomeromycotina</taxon>
        <taxon>Glomeromycetes</taxon>
        <taxon>Diversisporales</taxon>
        <taxon>Diversisporaceae</taxon>
        <taxon>Diversispora</taxon>
    </lineage>
</organism>
<proteinExistence type="predicted"/>
<dbReference type="CDD" id="cd18186">
    <property type="entry name" value="BTB_POZ_ZBTB_KLHL-like"/>
    <property type="match status" value="1"/>
</dbReference>
<comment type="caution">
    <text evidence="2">The sequence shown here is derived from an EMBL/GenBank/DDBJ whole genome shotgun (WGS) entry which is preliminary data.</text>
</comment>
<dbReference type="SUPFAM" id="SSF54695">
    <property type="entry name" value="POZ domain"/>
    <property type="match status" value="1"/>
</dbReference>
<dbReference type="AlphaFoldDB" id="A0A397IXH9"/>
<sequence length="169" mass="20090">MAFNEDDANIYKVHSIILQSHSPYFKKKFEEIGWWGRNFYFLFVDYVNLEKFHNISFKIFDVIIKYIYGGKFSLEELENSIIFDLLISSNELELGKLVEHLQYYHVVNHAWLKSNAAQVYRTSYQVQNFKIIQDSCNDIIAKYPNIIFESENFHSLPEDALISILKRDD</sequence>
<dbReference type="EMBL" id="PQFF01000154">
    <property type="protein sequence ID" value="RHZ78476.1"/>
    <property type="molecule type" value="Genomic_DNA"/>
</dbReference>
<dbReference type="Proteomes" id="UP000266861">
    <property type="component" value="Unassembled WGS sequence"/>
</dbReference>
<name>A0A397IXH9_9GLOM</name>
<dbReference type="PROSITE" id="PS50097">
    <property type="entry name" value="BTB"/>
    <property type="match status" value="1"/>
</dbReference>
<evidence type="ECO:0000313" key="2">
    <source>
        <dbReference type="EMBL" id="RHZ78476.1"/>
    </source>
</evidence>
<dbReference type="InterPro" id="IPR000210">
    <property type="entry name" value="BTB/POZ_dom"/>
</dbReference>
<keyword evidence="3" id="KW-1185">Reference proteome</keyword>
<accession>A0A397IXH9</accession>